<dbReference type="Pfam" id="PF09174">
    <property type="entry name" value="Maf1"/>
    <property type="match status" value="1"/>
</dbReference>
<dbReference type="FunFam" id="3.40.1000.50:FF:000002">
    <property type="entry name" value="Repressor of RNA polymerase III transcription MAF1"/>
    <property type="match status" value="1"/>
</dbReference>
<dbReference type="GO" id="GO:0000994">
    <property type="term" value="F:RNA polymerase III core binding"/>
    <property type="evidence" value="ECO:0007669"/>
    <property type="project" value="TreeGrafter"/>
</dbReference>
<feature type="region of interest" description="Disordered" evidence="10">
    <location>
        <begin position="430"/>
        <end position="463"/>
    </location>
</feature>
<evidence type="ECO:0000256" key="4">
    <source>
        <dbReference type="ARBA" id="ARBA00020829"/>
    </source>
</evidence>
<proteinExistence type="inferred from homology"/>
<sequence>MGSGGHGLGEAPEAGGCPPPGCLRVLLLQPGAARGPCWGSRAALSPGGVPRGCRHPQHQEPPGHAHVAAAAAQGIAAEPAAGTMKLLENSSFEAINSQLTVETGDAHIIGRIESYSCKMAGDDKHMFKQFCQEGQPHVLEALSPPQTTGISPSRLSKSQSGDEEGPLSDKCSRKTLFYLIATLNESFRPDYDFSAAKSHEFSREPSLNWVVNAVNCSLFSAVREDFNALKPHLWDAVDEEICLSECDIYSYNPDLDSDPFGEDGSLWSFNYFFYNKRLKRIVFFTCRSISGYAYTRPEAGNEQGRPRRRERQHRGGQVAGDLHVRARSCSLVPLALPHPTRAHLPPRFGGFAAHPRWCLAGGSRLALPQGLSTRGWVGAGSGEVARPHRPGAERGLAGILGAGFWARARSFLQHSAPGWVCLHPRPGTLPPLPTAAQDGKRAGGEEGELPVGQPQDPPSLHAHGLPARPLLWGHRTWTPFPPPLFHRWPPCARCCRCLPSLTPSGRCDLTA</sequence>
<evidence type="ECO:0000256" key="5">
    <source>
        <dbReference type="ARBA" id="ARBA00022490"/>
    </source>
</evidence>
<keyword evidence="12" id="KW-1185">Reference proteome</keyword>
<dbReference type="PANTHER" id="PTHR22504">
    <property type="entry name" value="REPRESSOR OF RNA POLYMERASE III TRANSCRIPTION MAF1"/>
    <property type="match status" value="1"/>
</dbReference>
<dbReference type="GO" id="GO:0005634">
    <property type="term" value="C:nucleus"/>
    <property type="evidence" value="ECO:0007669"/>
    <property type="project" value="UniProtKB-SubCell"/>
</dbReference>
<dbReference type="Proteomes" id="UP000016666">
    <property type="component" value="Unassembled WGS sequence"/>
</dbReference>
<dbReference type="Gene3D" id="3.40.1000.50">
    <property type="entry name" value="Repressor of RNA polymerase III transcription Maf1"/>
    <property type="match status" value="2"/>
</dbReference>
<comment type="similarity">
    <text evidence="3">Belongs to the MAF1 family.</text>
</comment>
<dbReference type="InterPro" id="IPR015257">
    <property type="entry name" value="Maf1"/>
</dbReference>
<comment type="subcellular location">
    <subcellularLocation>
        <location evidence="2">Cytoplasm</location>
    </subcellularLocation>
    <subcellularLocation>
        <location evidence="1">Nucleus</location>
    </subcellularLocation>
</comment>
<evidence type="ECO:0000313" key="12">
    <source>
        <dbReference type="Proteomes" id="UP000016666"/>
    </source>
</evidence>
<name>U3IPX0_ANAPP</name>
<protein>
    <recommendedName>
        <fullName evidence="4">Repressor of RNA polymerase III transcription MAF1 homolog</fullName>
    </recommendedName>
</protein>
<evidence type="ECO:0000256" key="8">
    <source>
        <dbReference type="ARBA" id="ARBA00023163"/>
    </source>
</evidence>
<evidence type="ECO:0000256" key="6">
    <source>
        <dbReference type="ARBA" id="ARBA00022491"/>
    </source>
</evidence>
<accession>U3IPX0</accession>
<evidence type="ECO:0000256" key="9">
    <source>
        <dbReference type="ARBA" id="ARBA00023242"/>
    </source>
</evidence>
<keyword evidence="5" id="KW-0963">Cytoplasm</keyword>
<evidence type="ECO:0000256" key="10">
    <source>
        <dbReference type="SAM" id="MobiDB-lite"/>
    </source>
</evidence>
<organism evidence="11 12">
    <name type="scientific">Anas platyrhynchos platyrhynchos</name>
    <name type="common">Northern mallard</name>
    <dbReference type="NCBI Taxonomy" id="8840"/>
    <lineage>
        <taxon>Eukaryota</taxon>
        <taxon>Metazoa</taxon>
        <taxon>Chordata</taxon>
        <taxon>Craniata</taxon>
        <taxon>Vertebrata</taxon>
        <taxon>Euteleostomi</taxon>
        <taxon>Archelosauria</taxon>
        <taxon>Archosauria</taxon>
        <taxon>Dinosauria</taxon>
        <taxon>Saurischia</taxon>
        <taxon>Theropoda</taxon>
        <taxon>Coelurosauria</taxon>
        <taxon>Aves</taxon>
        <taxon>Neognathae</taxon>
        <taxon>Galloanserae</taxon>
        <taxon>Anseriformes</taxon>
        <taxon>Anatidae</taxon>
        <taxon>Anatinae</taxon>
        <taxon>Anas</taxon>
    </lineage>
</organism>
<evidence type="ECO:0000256" key="3">
    <source>
        <dbReference type="ARBA" id="ARBA00006231"/>
    </source>
</evidence>
<keyword evidence="6" id="KW-0678">Repressor</keyword>
<dbReference type="HOGENOM" id="CLU_037043_3_1_1"/>
<dbReference type="InterPro" id="IPR038564">
    <property type="entry name" value="Maf1_sf"/>
</dbReference>
<dbReference type="PANTHER" id="PTHR22504:SF0">
    <property type="entry name" value="REPRESSOR OF RNA POLYMERASE III TRANSCRIPTION MAF1 HOMOLOG"/>
    <property type="match status" value="1"/>
</dbReference>
<dbReference type="GO" id="GO:0016480">
    <property type="term" value="P:negative regulation of transcription by RNA polymerase III"/>
    <property type="evidence" value="ECO:0007669"/>
    <property type="project" value="InterPro"/>
</dbReference>
<evidence type="ECO:0000256" key="7">
    <source>
        <dbReference type="ARBA" id="ARBA00023015"/>
    </source>
</evidence>
<dbReference type="GO" id="GO:0005737">
    <property type="term" value="C:cytoplasm"/>
    <property type="evidence" value="ECO:0007669"/>
    <property type="project" value="UniProtKB-SubCell"/>
</dbReference>
<reference evidence="11" key="3">
    <citation type="submission" date="2025-09" db="UniProtKB">
        <authorList>
            <consortium name="Ensembl"/>
        </authorList>
    </citation>
    <scope>IDENTIFICATION</scope>
</reference>
<gene>
    <name evidence="11" type="primary">MAF1</name>
</gene>
<reference evidence="11" key="2">
    <citation type="submission" date="2025-08" db="UniProtKB">
        <authorList>
            <consortium name="Ensembl"/>
        </authorList>
    </citation>
    <scope>IDENTIFICATION</scope>
</reference>
<evidence type="ECO:0000313" key="11">
    <source>
        <dbReference type="Ensembl" id="ENSAPLP00000009293.2"/>
    </source>
</evidence>
<dbReference type="GeneTree" id="ENSGT00390000006896"/>
<feature type="compositionally biased region" description="Polar residues" evidence="10">
    <location>
        <begin position="144"/>
        <end position="159"/>
    </location>
</feature>
<keyword evidence="9" id="KW-0539">Nucleus</keyword>
<dbReference type="Ensembl" id="ENSAPLT00000009983.2">
    <property type="protein sequence ID" value="ENSAPLP00000009293.2"/>
    <property type="gene ID" value="ENSAPLG00000009580.2"/>
</dbReference>
<dbReference type="FunFam" id="3.40.1000.50:FF:000001">
    <property type="entry name" value="Repressor of RNA polymerase III transcription MAF1"/>
    <property type="match status" value="1"/>
</dbReference>
<keyword evidence="8" id="KW-0804">Transcription</keyword>
<reference evidence="12" key="1">
    <citation type="submission" date="2017-10" db="EMBL/GenBank/DDBJ databases">
        <title>A new Pekin duck reference genome.</title>
        <authorList>
            <person name="Hou Z.-C."/>
            <person name="Zhou Z.-K."/>
            <person name="Zhu F."/>
            <person name="Hou S.-S."/>
        </authorList>
    </citation>
    <scope>NUCLEOTIDE SEQUENCE [LARGE SCALE GENOMIC DNA]</scope>
</reference>
<evidence type="ECO:0000256" key="1">
    <source>
        <dbReference type="ARBA" id="ARBA00004123"/>
    </source>
</evidence>
<keyword evidence="7" id="KW-0805">Transcription regulation</keyword>
<feature type="region of interest" description="Disordered" evidence="10">
    <location>
        <begin position="297"/>
        <end position="318"/>
    </location>
</feature>
<feature type="region of interest" description="Disordered" evidence="10">
    <location>
        <begin position="141"/>
        <end position="168"/>
    </location>
</feature>
<evidence type="ECO:0000256" key="2">
    <source>
        <dbReference type="ARBA" id="ARBA00004496"/>
    </source>
</evidence>
<dbReference type="AlphaFoldDB" id="U3IPX0"/>
<dbReference type="STRING" id="8840.ENSAPLP00000009293"/>